<dbReference type="Proteomes" id="UP000001519">
    <property type="component" value="Chromosome 19"/>
</dbReference>
<dbReference type="Ensembl" id="ENSGGOT00000058950.1">
    <property type="protein sequence ID" value="ENSGGOP00000041638.1"/>
    <property type="gene ID" value="ENSGGOG00000014083.3"/>
</dbReference>
<dbReference type="Pfam" id="PF01352">
    <property type="entry name" value="KRAB"/>
    <property type="match status" value="1"/>
</dbReference>
<reference evidence="2" key="3">
    <citation type="submission" date="2025-08" db="UniProtKB">
        <authorList>
            <consortium name="Ensembl"/>
        </authorList>
    </citation>
    <scope>IDENTIFICATION</scope>
</reference>
<dbReference type="Gene3D" id="6.10.140.140">
    <property type="match status" value="1"/>
</dbReference>
<organism evidence="2 3">
    <name type="scientific">Gorilla gorilla gorilla</name>
    <name type="common">Western lowland gorilla</name>
    <dbReference type="NCBI Taxonomy" id="9595"/>
    <lineage>
        <taxon>Eukaryota</taxon>
        <taxon>Metazoa</taxon>
        <taxon>Chordata</taxon>
        <taxon>Craniata</taxon>
        <taxon>Vertebrata</taxon>
        <taxon>Euteleostomi</taxon>
        <taxon>Mammalia</taxon>
        <taxon>Eutheria</taxon>
        <taxon>Euarchontoglires</taxon>
        <taxon>Primates</taxon>
        <taxon>Haplorrhini</taxon>
        <taxon>Catarrhini</taxon>
        <taxon>Hominidae</taxon>
        <taxon>Gorilla</taxon>
    </lineage>
</organism>
<dbReference type="Bgee" id="ENSGGOG00000014083">
    <property type="expression patterns" value="Expressed in heart and 6 other cell types or tissues"/>
</dbReference>
<dbReference type="PANTHER" id="PTHR23232">
    <property type="entry name" value="KRAB DOMAIN C2H2 ZINC FINGER"/>
    <property type="match status" value="1"/>
</dbReference>
<dbReference type="GO" id="GO:0006355">
    <property type="term" value="P:regulation of DNA-templated transcription"/>
    <property type="evidence" value="ECO:0007669"/>
    <property type="project" value="InterPro"/>
</dbReference>
<dbReference type="EMBL" id="CABD030111483">
    <property type="status" value="NOT_ANNOTATED_CDS"/>
    <property type="molecule type" value="Genomic_DNA"/>
</dbReference>
<dbReference type="SMART" id="SM00349">
    <property type="entry name" value="KRAB"/>
    <property type="match status" value="1"/>
</dbReference>
<dbReference type="PROSITE" id="PS50805">
    <property type="entry name" value="KRAB"/>
    <property type="match status" value="1"/>
</dbReference>
<evidence type="ECO:0000259" key="1">
    <source>
        <dbReference type="PROSITE" id="PS50805"/>
    </source>
</evidence>
<sequence length="118" mass="13206">MAAVDLSHGHYLSGDPVCLHEEKTPAGRIVADCLTNCYQDSVTFDDVAVDFTQEEWTLLDSTQRSLYSDVMLENYKNLATVGGQIIKPSLISWLEQEESRTVQGGVLRGRKTQWRGTL</sequence>
<dbReference type="AlphaFoldDB" id="A0A2I2Z301"/>
<reference evidence="3" key="1">
    <citation type="submission" date="2011-05" db="EMBL/GenBank/DDBJ databases">
        <title>Insights into the evolution of the great apes provided by the gorilla genome.</title>
        <authorList>
            <person name="Scally A."/>
        </authorList>
    </citation>
    <scope>NUCLEOTIDE SEQUENCE [LARGE SCALE GENOMIC DNA]</scope>
</reference>
<dbReference type="SUPFAM" id="SSF109640">
    <property type="entry name" value="KRAB domain (Kruppel-associated box)"/>
    <property type="match status" value="1"/>
</dbReference>
<reference evidence="2 3" key="2">
    <citation type="journal article" date="2012" name="Nature">
        <title>Insights into hominid evolution from the gorilla genome sequence.</title>
        <authorList>
            <person name="Scally A."/>
            <person name="Dutheil J.Y."/>
            <person name="Hillier L.W."/>
            <person name="Jordan G.E."/>
            <person name="Goodhead I."/>
            <person name="Herrero J."/>
            <person name="Hobolth A."/>
            <person name="Lappalainen T."/>
            <person name="Mailund T."/>
            <person name="Marques-Bonet T."/>
            <person name="McCarthy S."/>
            <person name="Montgomery S.H."/>
            <person name="Schwalie P.C."/>
            <person name="Tang Y.A."/>
            <person name="Ward M.C."/>
            <person name="Xue Y."/>
            <person name="Yngvadottir B."/>
            <person name="Alkan C."/>
            <person name="Andersen L.N."/>
            <person name="Ayub Q."/>
            <person name="Ball E.V."/>
            <person name="Beal K."/>
            <person name="Bradley B.J."/>
            <person name="Chen Y."/>
            <person name="Clee C.M."/>
            <person name="Fitzgerald S."/>
            <person name="Graves T.A."/>
            <person name="Gu Y."/>
            <person name="Heath P."/>
            <person name="Heger A."/>
            <person name="Karakoc E."/>
            <person name="Kolb-Kokocinski A."/>
            <person name="Laird G.K."/>
            <person name="Lunter G."/>
            <person name="Meader S."/>
            <person name="Mort M."/>
            <person name="Mullikin J.C."/>
            <person name="Munch K."/>
            <person name="O'Connor T.D."/>
            <person name="Phillips A.D."/>
            <person name="Prado-Martinez J."/>
            <person name="Rogers A.S."/>
            <person name="Sajjadian S."/>
            <person name="Schmidt D."/>
            <person name="Shaw K."/>
            <person name="Simpson J.T."/>
            <person name="Stenson P.D."/>
            <person name="Turner D.J."/>
            <person name="Vigilant L."/>
            <person name="Vilella A.J."/>
            <person name="Whitener W."/>
            <person name="Zhu B."/>
            <person name="Cooper D.N."/>
            <person name="de Jong P."/>
            <person name="Dermitzakis E.T."/>
            <person name="Eichler E.E."/>
            <person name="Flicek P."/>
            <person name="Goldman N."/>
            <person name="Mundy N.I."/>
            <person name="Ning Z."/>
            <person name="Odom D.T."/>
            <person name="Ponting C.P."/>
            <person name="Quail M.A."/>
            <person name="Ryder O.A."/>
            <person name="Searle S.M."/>
            <person name="Warren W.C."/>
            <person name="Wilson R.K."/>
            <person name="Schierup M.H."/>
            <person name="Rogers J."/>
            <person name="Tyler-Smith C."/>
            <person name="Durbin R."/>
        </authorList>
    </citation>
    <scope>NUCLEOTIDE SEQUENCE [LARGE SCALE GENOMIC DNA]</scope>
</reference>
<dbReference type="CDD" id="cd07765">
    <property type="entry name" value="KRAB_A-box"/>
    <property type="match status" value="1"/>
</dbReference>
<reference evidence="2" key="4">
    <citation type="submission" date="2025-09" db="UniProtKB">
        <authorList>
            <consortium name="Ensembl"/>
        </authorList>
    </citation>
    <scope>IDENTIFICATION</scope>
</reference>
<dbReference type="PANTHER" id="PTHR23232:SF157">
    <property type="entry name" value="ZINC FINGER PROTEIN 525"/>
    <property type="match status" value="1"/>
</dbReference>
<evidence type="ECO:0000313" key="3">
    <source>
        <dbReference type="Proteomes" id="UP000001519"/>
    </source>
</evidence>
<proteinExistence type="predicted"/>
<accession>A0A2I2Z301</accession>
<dbReference type="InterPro" id="IPR036051">
    <property type="entry name" value="KRAB_dom_sf"/>
</dbReference>
<evidence type="ECO:0000313" key="2">
    <source>
        <dbReference type="Ensembl" id="ENSGGOP00000041638.1"/>
    </source>
</evidence>
<name>A0A2I2Z301_GORGO</name>
<dbReference type="GeneTree" id="ENSGT00940000163292"/>
<dbReference type="InterPro" id="IPR001909">
    <property type="entry name" value="KRAB"/>
</dbReference>
<feature type="domain" description="KRAB" evidence="1">
    <location>
        <begin position="42"/>
        <end position="112"/>
    </location>
</feature>
<gene>
    <name evidence="2" type="primary">ZNF426</name>
</gene>
<dbReference type="InterPro" id="IPR050169">
    <property type="entry name" value="Krueppel_C2H2_ZnF"/>
</dbReference>
<keyword evidence="3" id="KW-1185">Reference proteome</keyword>
<protein>
    <submittedName>
        <fullName evidence="2">Zinc finger protein 426</fullName>
    </submittedName>
</protein>